<accession>A0AAV5F2T5</accession>
<dbReference type="AlphaFoldDB" id="A0AAV5F2T5"/>
<name>A0AAV5F2T5_ELECO</name>
<organism evidence="2 3">
    <name type="scientific">Eleusine coracana subsp. coracana</name>
    <dbReference type="NCBI Taxonomy" id="191504"/>
    <lineage>
        <taxon>Eukaryota</taxon>
        <taxon>Viridiplantae</taxon>
        <taxon>Streptophyta</taxon>
        <taxon>Embryophyta</taxon>
        <taxon>Tracheophyta</taxon>
        <taxon>Spermatophyta</taxon>
        <taxon>Magnoliopsida</taxon>
        <taxon>Liliopsida</taxon>
        <taxon>Poales</taxon>
        <taxon>Poaceae</taxon>
        <taxon>PACMAD clade</taxon>
        <taxon>Chloridoideae</taxon>
        <taxon>Cynodonteae</taxon>
        <taxon>Eleusininae</taxon>
        <taxon>Eleusine</taxon>
    </lineage>
</organism>
<evidence type="ECO:0000256" key="1">
    <source>
        <dbReference type="SAM" id="MobiDB-lite"/>
    </source>
</evidence>
<feature type="region of interest" description="Disordered" evidence="1">
    <location>
        <begin position="101"/>
        <end position="138"/>
    </location>
</feature>
<comment type="caution">
    <text evidence="2">The sequence shown here is derived from an EMBL/GenBank/DDBJ whole genome shotgun (WGS) entry which is preliminary data.</text>
</comment>
<reference evidence="2" key="1">
    <citation type="journal article" date="2018" name="DNA Res.">
        <title>Multiple hybrid de novo genome assembly of finger millet, an orphan allotetraploid crop.</title>
        <authorList>
            <person name="Hatakeyama M."/>
            <person name="Aluri S."/>
            <person name="Balachadran M.T."/>
            <person name="Sivarajan S.R."/>
            <person name="Patrignani A."/>
            <person name="Gruter S."/>
            <person name="Poveda L."/>
            <person name="Shimizu-Inatsugi R."/>
            <person name="Baeten J."/>
            <person name="Francoijs K.J."/>
            <person name="Nataraja K.N."/>
            <person name="Reddy Y.A.N."/>
            <person name="Phadnis S."/>
            <person name="Ravikumar R.L."/>
            <person name="Schlapbach R."/>
            <person name="Sreeman S.M."/>
            <person name="Shimizu K.K."/>
        </authorList>
    </citation>
    <scope>NUCLEOTIDE SEQUENCE</scope>
</reference>
<proteinExistence type="predicted"/>
<dbReference type="EMBL" id="BQKI01000082">
    <property type="protein sequence ID" value="GJN29984.1"/>
    <property type="molecule type" value="Genomic_DNA"/>
</dbReference>
<reference evidence="2" key="2">
    <citation type="submission" date="2021-12" db="EMBL/GenBank/DDBJ databases">
        <title>Resequencing data analysis of finger millet.</title>
        <authorList>
            <person name="Hatakeyama M."/>
            <person name="Aluri S."/>
            <person name="Balachadran M.T."/>
            <person name="Sivarajan S.R."/>
            <person name="Poveda L."/>
            <person name="Shimizu-Inatsugi R."/>
            <person name="Schlapbach R."/>
            <person name="Sreeman S.M."/>
            <person name="Shimizu K.K."/>
        </authorList>
    </citation>
    <scope>NUCLEOTIDE SEQUENCE</scope>
</reference>
<dbReference type="Proteomes" id="UP001054889">
    <property type="component" value="Unassembled WGS sequence"/>
</dbReference>
<evidence type="ECO:0000313" key="2">
    <source>
        <dbReference type="EMBL" id="GJN29984.1"/>
    </source>
</evidence>
<feature type="compositionally biased region" description="Gly residues" evidence="1">
    <location>
        <begin position="113"/>
        <end position="128"/>
    </location>
</feature>
<sequence>MWKGALARWPSSLICHRGARAGRGSNSTPLVHHRRHGLIGASRERNDATSSPAIVAREEAVLDLHPTSAVASEELGGAGVGPGVLAAARAQLAEAIHNDEEVQGKEAIVPGGASEGGDGGDGDGGWMEGGVDDDDDGVAEGLTRWMWRLE</sequence>
<gene>
    <name evidence="2" type="primary">gb18256</name>
    <name evidence="2" type="ORF">PR202_gb18256</name>
</gene>
<protein>
    <submittedName>
        <fullName evidence="2">Uncharacterized protein</fullName>
    </submittedName>
</protein>
<keyword evidence="3" id="KW-1185">Reference proteome</keyword>
<evidence type="ECO:0000313" key="3">
    <source>
        <dbReference type="Proteomes" id="UP001054889"/>
    </source>
</evidence>